<evidence type="ECO:0000259" key="7">
    <source>
        <dbReference type="Pfam" id="PF00082"/>
    </source>
</evidence>
<evidence type="ECO:0000313" key="8">
    <source>
        <dbReference type="EMBL" id="GMQ28468.1"/>
    </source>
</evidence>
<evidence type="ECO:0000256" key="1">
    <source>
        <dbReference type="ARBA" id="ARBA00011073"/>
    </source>
</evidence>
<dbReference type="InterPro" id="IPR000209">
    <property type="entry name" value="Peptidase_S8/S53_dom"/>
</dbReference>
<dbReference type="NCBIfam" id="TIGR04183">
    <property type="entry name" value="Por_Secre_tail"/>
    <property type="match status" value="1"/>
</dbReference>
<dbReference type="SUPFAM" id="SSF52743">
    <property type="entry name" value="Subtilisin-like"/>
    <property type="match status" value="1"/>
</dbReference>
<reference evidence="8 9" key="1">
    <citation type="submission" date="2023-08" db="EMBL/GenBank/DDBJ databases">
        <title>Draft genome sequence of Algoriphagus confluentis.</title>
        <authorList>
            <person name="Takatani N."/>
            <person name="Hosokawa M."/>
            <person name="Sawabe T."/>
        </authorList>
    </citation>
    <scope>NUCLEOTIDE SEQUENCE [LARGE SCALE GENOMIC DNA]</scope>
    <source>
        <strain evidence="8 9">NBRC 111222</strain>
    </source>
</reference>
<sequence>MGKIKSVLFALAFLAFISFSEAQNRFAVYYKYKPQSGFTLSNPGEYLSAKALQRRQREGLSADSLDLPVAKKYEEVVSSQATYLLYSSKWLNASVVIAEESQAKVLEALPFVDRVELVARGSIPPPSGRVKNYLRVSASSSVNCEDPKLNSRITEVGANQSYQFQNEILGIDVMHEEGFTGKGITIAVFDAGFPGVNQAKGFQNLMANGQIIGQKDLIRPWNPSVFTDHPHGTNVLSLIGANDPGVLVAGAYESEFVLVITEEVATEYRIEELNWVRGAEYADSLGVDIISSSVGYWDFDDPSMDYTVSDLDGNTATITKGASIAANKGILVVNSVGNYGARGTSSLVAPADAIGILAIGSVNSSLDVSGFSSRGPTGDGRLKPDLVAYGESPILLRANGTSGAASGTSFSAPQVTALAAGLWQARPEWKKAELIQRLLESASKFENPDNNFGYGIPNFYQAYFGEILSAETEEEVEWKVFPNPLVGEELKIYFGTGLESQFELIDLTGKVLIQTKLIRSEAKSPYVVQLSGVKPGLYLVQMTDGLLVNQAKLLKQ</sequence>
<accession>A0ABQ6PKL1</accession>
<dbReference type="InterPro" id="IPR023828">
    <property type="entry name" value="Peptidase_S8_Ser-AS"/>
</dbReference>
<keyword evidence="3 5" id="KW-0378">Hydrolase</keyword>
<name>A0ABQ6PKL1_9BACT</name>
<evidence type="ECO:0000256" key="6">
    <source>
        <dbReference type="SAM" id="SignalP"/>
    </source>
</evidence>
<evidence type="ECO:0000256" key="3">
    <source>
        <dbReference type="ARBA" id="ARBA00022801"/>
    </source>
</evidence>
<dbReference type="CDD" id="cd07493">
    <property type="entry name" value="Peptidases_S8_9"/>
    <property type="match status" value="1"/>
</dbReference>
<dbReference type="PANTHER" id="PTHR43806:SF67">
    <property type="entry name" value="EGF-LIKE DOMAIN-CONTAINING PROTEIN"/>
    <property type="match status" value="1"/>
</dbReference>
<feature type="domain" description="Peptidase S8/S53" evidence="7">
    <location>
        <begin position="181"/>
        <end position="455"/>
    </location>
</feature>
<dbReference type="PIRSF" id="PIRSF037903">
    <property type="entry name" value="Subtilisin_rel_GFO_2223"/>
    <property type="match status" value="1"/>
</dbReference>
<evidence type="ECO:0000256" key="5">
    <source>
        <dbReference type="PROSITE-ProRule" id="PRU01240"/>
    </source>
</evidence>
<feature type="active site" description="Charge relay system" evidence="5">
    <location>
        <position position="409"/>
    </location>
</feature>
<organism evidence="8 9">
    <name type="scientific">Algoriphagus confluentis</name>
    <dbReference type="NCBI Taxonomy" id="1697556"/>
    <lineage>
        <taxon>Bacteria</taxon>
        <taxon>Pseudomonadati</taxon>
        <taxon>Bacteroidota</taxon>
        <taxon>Cytophagia</taxon>
        <taxon>Cytophagales</taxon>
        <taxon>Cyclobacteriaceae</taxon>
        <taxon>Algoriphagus</taxon>
    </lineage>
</organism>
<feature type="active site" description="Charge relay system" evidence="5">
    <location>
        <position position="190"/>
    </location>
</feature>
<keyword evidence="9" id="KW-1185">Reference proteome</keyword>
<comment type="caution">
    <text evidence="8">The sequence shown here is derived from an EMBL/GenBank/DDBJ whole genome shotgun (WGS) entry which is preliminary data.</text>
</comment>
<dbReference type="InterPro" id="IPR026444">
    <property type="entry name" value="Secre_tail"/>
</dbReference>
<feature type="active site" description="Charge relay system" evidence="5">
    <location>
        <position position="231"/>
    </location>
</feature>
<dbReference type="InterPro" id="IPR015500">
    <property type="entry name" value="Peptidase_S8_subtilisin-rel"/>
</dbReference>
<proteinExistence type="inferred from homology"/>
<evidence type="ECO:0000256" key="2">
    <source>
        <dbReference type="ARBA" id="ARBA00022670"/>
    </source>
</evidence>
<comment type="similarity">
    <text evidence="1 5">Belongs to the peptidase S8 family.</text>
</comment>
<keyword evidence="6" id="KW-0732">Signal</keyword>
<evidence type="ECO:0000256" key="4">
    <source>
        <dbReference type="ARBA" id="ARBA00022825"/>
    </source>
</evidence>
<feature type="signal peptide" evidence="6">
    <location>
        <begin position="1"/>
        <end position="22"/>
    </location>
</feature>
<feature type="chain" id="PRO_5046105604" evidence="6">
    <location>
        <begin position="23"/>
        <end position="556"/>
    </location>
</feature>
<dbReference type="InterPro" id="IPR017317">
    <property type="entry name" value="Pept_S8_subtilisin_bacteroid-2"/>
</dbReference>
<gene>
    <name evidence="8" type="ORF">Aconfl_11110</name>
</gene>
<dbReference type="InterPro" id="IPR036852">
    <property type="entry name" value="Peptidase_S8/S53_dom_sf"/>
</dbReference>
<dbReference type="EMBL" id="BTPD01000003">
    <property type="protein sequence ID" value="GMQ28468.1"/>
    <property type="molecule type" value="Genomic_DNA"/>
</dbReference>
<dbReference type="PROSITE" id="PS51892">
    <property type="entry name" value="SUBTILASE"/>
    <property type="match status" value="1"/>
</dbReference>
<dbReference type="InterPro" id="IPR050131">
    <property type="entry name" value="Peptidase_S8_subtilisin-like"/>
</dbReference>
<dbReference type="PRINTS" id="PR00723">
    <property type="entry name" value="SUBTILISIN"/>
</dbReference>
<keyword evidence="4 5" id="KW-0720">Serine protease</keyword>
<evidence type="ECO:0000313" key="9">
    <source>
        <dbReference type="Proteomes" id="UP001338309"/>
    </source>
</evidence>
<dbReference type="Proteomes" id="UP001338309">
    <property type="component" value="Unassembled WGS sequence"/>
</dbReference>
<dbReference type="RefSeq" id="WP_338223220.1">
    <property type="nucleotide sequence ID" value="NZ_BTPD01000003.1"/>
</dbReference>
<keyword evidence="2 5" id="KW-0645">Protease</keyword>
<dbReference type="Gene3D" id="3.40.50.200">
    <property type="entry name" value="Peptidase S8/S53 domain"/>
    <property type="match status" value="1"/>
</dbReference>
<protein>
    <submittedName>
        <fullName evidence="8">S8 family serine peptidase</fullName>
    </submittedName>
</protein>
<dbReference type="Pfam" id="PF00082">
    <property type="entry name" value="Peptidase_S8"/>
    <property type="match status" value="1"/>
</dbReference>
<dbReference type="PANTHER" id="PTHR43806">
    <property type="entry name" value="PEPTIDASE S8"/>
    <property type="match status" value="1"/>
</dbReference>
<dbReference type="PROSITE" id="PS00138">
    <property type="entry name" value="SUBTILASE_SER"/>
    <property type="match status" value="1"/>
</dbReference>